<dbReference type="InterPro" id="IPR011990">
    <property type="entry name" value="TPR-like_helical_dom_sf"/>
</dbReference>
<dbReference type="InterPro" id="IPR046848">
    <property type="entry name" value="E_motif"/>
</dbReference>
<dbReference type="Pfam" id="PF20431">
    <property type="entry name" value="E_motif"/>
    <property type="match status" value="1"/>
</dbReference>
<dbReference type="EMBL" id="KZ451969">
    <property type="protein sequence ID" value="PKA56972.1"/>
    <property type="molecule type" value="Genomic_DNA"/>
</dbReference>
<evidence type="ECO:0000313" key="4">
    <source>
        <dbReference type="Proteomes" id="UP000236161"/>
    </source>
</evidence>
<sequence length="521" mass="57783">MFQPAGPISVRDTNGADAGPTWRRCVSLLRRCSDERLLRSIHALFLIHGLHRHTFPLSRLVLAACSLGGGCLLYASLILRHSPAPPNSFIFNTLIHAHARGSDPIPALQYFRLMLRSPDPSVAPDHHSFPFAIAACIAIPSFPSGTQIHTFVIKNGLVSADHFVQTAVLRLYAQNHDDLRRAQKMFDEIPQRDAVHYDVLMNGYLRRHAPSESLSLFHDMLAAGVDTDKHAITTALTACSYAGALQQGLWIHRYLNEKHRDFLSDTYIVSALITMYAKCGCIDEALKVFDEMPERNSFVWAAMAGGFAAHGFAHEALRCLRRMAEDDGLRPDGIVILSAMAACAHAGLVEEGLKLLAEMEARYAVIPEHEHYSCAVDMLCRVGRLPEAVELIGKMPMRPLASVWGSLLAGCRMHNNVELAELAVEDLQRIAGQGGEDEWVFVQMSNIYLSANRREDARRIRKMIGRRGVKKTAACSVIEVNGEVCSFVATDPAHRRLPEILWILHAFLEHAGDEGFSCDLL</sequence>
<dbReference type="PROSITE" id="PS51375">
    <property type="entry name" value="PPR"/>
    <property type="match status" value="2"/>
</dbReference>
<dbReference type="InterPro" id="IPR002885">
    <property type="entry name" value="PPR_rpt"/>
</dbReference>
<feature type="repeat" description="PPR" evidence="2">
    <location>
        <begin position="265"/>
        <end position="299"/>
    </location>
</feature>
<evidence type="ECO:0000256" key="2">
    <source>
        <dbReference type="PROSITE-ProRule" id="PRU00708"/>
    </source>
</evidence>
<reference evidence="3 4" key="1">
    <citation type="journal article" date="2017" name="Nature">
        <title>The Apostasia genome and the evolution of orchids.</title>
        <authorList>
            <person name="Zhang G.Q."/>
            <person name="Liu K.W."/>
            <person name="Li Z."/>
            <person name="Lohaus R."/>
            <person name="Hsiao Y.Y."/>
            <person name="Niu S.C."/>
            <person name="Wang J.Y."/>
            <person name="Lin Y.C."/>
            <person name="Xu Q."/>
            <person name="Chen L.J."/>
            <person name="Yoshida K."/>
            <person name="Fujiwara S."/>
            <person name="Wang Z.W."/>
            <person name="Zhang Y.Q."/>
            <person name="Mitsuda N."/>
            <person name="Wang M."/>
            <person name="Liu G.H."/>
            <person name="Pecoraro L."/>
            <person name="Huang H.X."/>
            <person name="Xiao X.J."/>
            <person name="Lin M."/>
            <person name="Wu X.Y."/>
            <person name="Wu W.L."/>
            <person name="Chen Y.Y."/>
            <person name="Chang S.B."/>
            <person name="Sakamoto S."/>
            <person name="Ohme-Takagi M."/>
            <person name="Yagi M."/>
            <person name="Zeng S.J."/>
            <person name="Shen C.Y."/>
            <person name="Yeh C.M."/>
            <person name="Luo Y.B."/>
            <person name="Tsai W.C."/>
            <person name="Van de Peer Y."/>
            <person name="Liu Z.J."/>
        </authorList>
    </citation>
    <scope>NUCLEOTIDE SEQUENCE [LARGE SCALE GENOMIC DNA]</scope>
    <source>
        <strain evidence="4">cv. Shenzhen</strain>
        <tissue evidence="3">Stem</tissue>
    </source>
</reference>
<name>A0A2I0AN32_9ASPA</name>
<dbReference type="Gene3D" id="1.25.40.10">
    <property type="entry name" value="Tetratricopeptide repeat domain"/>
    <property type="match status" value="2"/>
</dbReference>
<dbReference type="OrthoDB" id="426361at2759"/>
<evidence type="ECO:0000313" key="3">
    <source>
        <dbReference type="EMBL" id="PKA56972.1"/>
    </source>
</evidence>
<dbReference type="GO" id="GO:0003723">
    <property type="term" value="F:RNA binding"/>
    <property type="evidence" value="ECO:0007669"/>
    <property type="project" value="InterPro"/>
</dbReference>
<evidence type="ECO:0000256" key="1">
    <source>
        <dbReference type="ARBA" id="ARBA00022737"/>
    </source>
</evidence>
<dbReference type="Proteomes" id="UP000236161">
    <property type="component" value="Unassembled WGS sequence"/>
</dbReference>
<proteinExistence type="predicted"/>
<feature type="repeat" description="PPR" evidence="2">
    <location>
        <begin position="193"/>
        <end position="227"/>
    </location>
</feature>
<accession>A0A2I0AN32</accession>
<keyword evidence="1" id="KW-0677">Repeat</keyword>
<dbReference type="Pfam" id="PF01535">
    <property type="entry name" value="PPR"/>
    <property type="match status" value="6"/>
</dbReference>
<dbReference type="GO" id="GO:0016787">
    <property type="term" value="F:hydrolase activity"/>
    <property type="evidence" value="ECO:0007669"/>
    <property type="project" value="UniProtKB-KW"/>
</dbReference>
<protein>
    <submittedName>
        <fullName evidence="3">Pentatricopeptide repeat-containing protein</fullName>
        <ecNumber evidence="3">3.4.24.-</ecNumber>
    </submittedName>
</protein>
<dbReference type="FunFam" id="1.25.40.10:FF:001236">
    <property type="entry name" value="Pentatricopeptide repeat-containing protein At3g28660"/>
    <property type="match status" value="1"/>
</dbReference>
<dbReference type="EC" id="3.4.24.-" evidence="3"/>
<keyword evidence="3" id="KW-0378">Hydrolase</keyword>
<dbReference type="AlphaFoldDB" id="A0A2I0AN32"/>
<dbReference type="NCBIfam" id="TIGR00756">
    <property type="entry name" value="PPR"/>
    <property type="match status" value="1"/>
</dbReference>
<dbReference type="PANTHER" id="PTHR47926:SF437">
    <property type="entry name" value="PENTACOTRIPEPTIDE-REPEAT REGION OF PRORP DOMAIN-CONTAINING PROTEIN"/>
    <property type="match status" value="1"/>
</dbReference>
<dbReference type="GO" id="GO:0009451">
    <property type="term" value="P:RNA modification"/>
    <property type="evidence" value="ECO:0007669"/>
    <property type="project" value="InterPro"/>
</dbReference>
<dbReference type="InterPro" id="IPR046960">
    <property type="entry name" value="PPR_At4g14850-like_plant"/>
</dbReference>
<dbReference type="PANTHER" id="PTHR47926">
    <property type="entry name" value="PENTATRICOPEPTIDE REPEAT-CONTAINING PROTEIN"/>
    <property type="match status" value="1"/>
</dbReference>
<organism evidence="3 4">
    <name type="scientific">Apostasia shenzhenica</name>
    <dbReference type="NCBI Taxonomy" id="1088818"/>
    <lineage>
        <taxon>Eukaryota</taxon>
        <taxon>Viridiplantae</taxon>
        <taxon>Streptophyta</taxon>
        <taxon>Embryophyta</taxon>
        <taxon>Tracheophyta</taxon>
        <taxon>Spermatophyta</taxon>
        <taxon>Magnoliopsida</taxon>
        <taxon>Liliopsida</taxon>
        <taxon>Asparagales</taxon>
        <taxon>Orchidaceae</taxon>
        <taxon>Apostasioideae</taxon>
        <taxon>Apostasia</taxon>
    </lineage>
</organism>
<gene>
    <name evidence="3" type="primary">PCMP-E79</name>
    <name evidence="3" type="ORF">AXF42_Ash002276</name>
</gene>
<keyword evidence="4" id="KW-1185">Reference proteome</keyword>